<dbReference type="CDD" id="cd03801">
    <property type="entry name" value="GT4_PimA-like"/>
    <property type="match status" value="1"/>
</dbReference>
<keyword evidence="1" id="KW-0812">Transmembrane</keyword>
<keyword evidence="1" id="KW-0472">Membrane</keyword>
<name>A0A5C7J356_9BACT</name>
<gene>
    <name evidence="3" type="ORF">E6Q11_05805</name>
</gene>
<dbReference type="InterPro" id="IPR001296">
    <property type="entry name" value="Glyco_trans_1"/>
</dbReference>
<keyword evidence="1" id="KW-1133">Transmembrane helix</keyword>
<evidence type="ECO:0000259" key="2">
    <source>
        <dbReference type="Pfam" id="PF00534"/>
    </source>
</evidence>
<dbReference type="PANTHER" id="PTHR45947">
    <property type="entry name" value="SULFOQUINOVOSYL TRANSFERASE SQD2"/>
    <property type="match status" value="1"/>
</dbReference>
<reference evidence="3 4" key="1">
    <citation type="submission" date="2018-09" db="EMBL/GenBank/DDBJ databases">
        <title>Metagenome Assembled Genomes from an Advanced Water Purification Facility.</title>
        <authorList>
            <person name="Stamps B.W."/>
            <person name="Spear J.R."/>
        </authorList>
    </citation>
    <scope>NUCLEOTIDE SEQUENCE [LARGE SCALE GENOMIC DNA]</scope>
    <source>
        <strain evidence="3">Bin_63_2</strain>
    </source>
</reference>
<comment type="caution">
    <text evidence="3">The sequence shown here is derived from an EMBL/GenBank/DDBJ whole genome shotgun (WGS) entry which is preliminary data.</text>
</comment>
<dbReference type="Pfam" id="PF00534">
    <property type="entry name" value="Glycos_transf_1"/>
    <property type="match status" value="1"/>
</dbReference>
<feature type="transmembrane region" description="Helical" evidence="1">
    <location>
        <begin position="46"/>
        <end position="67"/>
    </location>
</feature>
<accession>A0A5C7J356</accession>
<dbReference type="PANTHER" id="PTHR45947:SF3">
    <property type="entry name" value="SULFOQUINOVOSYL TRANSFERASE SQD2"/>
    <property type="match status" value="1"/>
</dbReference>
<proteinExistence type="predicted"/>
<evidence type="ECO:0000256" key="1">
    <source>
        <dbReference type="SAM" id="Phobius"/>
    </source>
</evidence>
<evidence type="ECO:0000313" key="3">
    <source>
        <dbReference type="EMBL" id="TXG75947.1"/>
    </source>
</evidence>
<dbReference type="GO" id="GO:0016757">
    <property type="term" value="F:glycosyltransferase activity"/>
    <property type="evidence" value="ECO:0007669"/>
    <property type="project" value="InterPro"/>
</dbReference>
<dbReference type="AlphaFoldDB" id="A0A5C7J356"/>
<keyword evidence="3" id="KW-0808">Transferase</keyword>
<protein>
    <submittedName>
        <fullName evidence="3">Glycosyltransferase family 1 protein</fullName>
    </submittedName>
</protein>
<dbReference type="InterPro" id="IPR050194">
    <property type="entry name" value="Glycosyltransferase_grp1"/>
</dbReference>
<dbReference type="EMBL" id="SSDS01000091">
    <property type="protein sequence ID" value="TXG75947.1"/>
    <property type="molecule type" value="Genomic_DNA"/>
</dbReference>
<dbReference type="SUPFAM" id="SSF53756">
    <property type="entry name" value="UDP-Glycosyltransferase/glycogen phosphorylase"/>
    <property type="match status" value="1"/>
</dbReference>
<feature type="domain" description="Glycosyl transferase family 1" evidence="2">
    <location>
        <begin position="173"/>
        <end position="304"/>
    </location>
</feature>
<dbReference type="Proteomes" id="UP000321026">
    <property type="component" value="Unassembled WGS sequence"/>
</dbReference>
<dbReference type="Gene3D" id="3.40.50.2000">
    <property type="entry name" value="Glycogen Phosphorylase B"/>
    <property type="match status" value="1"/>
</dbReference>
<organism evidence="3 4">
    <name type="scientific">Candidatus Dojkabacteria bacterium</name>
    <dbReference type="NCBI Taxonomy" id="2099670"/>
    <lineage>
        <taxon>Bacteria</taxon>
        <taxon>Candidatus Dojkabacteria</taxon>
    </lineage>
</organism>
<evidence type="ECO:0000313" key="4">
    <source>
        <dbReference type="Proteomes" id="UP000321026"/>
    </source>
</evidence>
<sequence length="354" mass="39372">MGDVPPPVHGMAAINKALLECIRVRCRVYFINTVPSALAKYFNSRFWLLIKGVFFFPVTAQLLWALFTRKDKVFYRALNGGAGQVFDVCWLWLARLSGAQIFLHHHASSYLQSPTKLFKLATTAAGQNAQHIVLGKAMLQALAFNYNTPIENIRIISNAAFFSTNEINIPSKNNTLHIGHLANLSTQKGLDVFLKLTSKLYQEKISFIGTIAGPCADKSLQKLLIKHLEDIPNLTWIGPVYGEKKQNFLDSLDVFVYPSRNEAEPLVLYEAAQKGAVLVGSQTGCMKDIIARLGGFSLPLREPEEWVIWATSIINSADITTSAKSVRKTAFHATVKESKRDLVKLLDHFAHAAT</sequence>